<organism evidence="1">
    <name type="scientific">marine sediment metagenome</name>
    <dbReference type="NCBI Taxonomy" id="412755"/>
    <lineage>
        <taxon>unclassified sequences</taxon>
        <taxon>metagenomes</taxon>
        <taxon>ecological metagenomes</taxon>
    </lineage>
</organism>
<sequence>MKDYQIALCCVGLYCAMVAFTHGYVMDRNDCYINPPEYGSACSEEPMAKATIWPVYWIYHSGTLLFEPINTD</sequence>
<dbReference type="AlphaFoldDB" id="A0A0F9K4K8"/>
<name>A0A0F9K4K8_9ZZZZ</name>
<dbReference type="EMBL" id="LAZR01009963">
    <property type="protein sequence ID" value="KKM69581.1"/>
    <property type="molecule type" value="Genomic_DNA"/>
</dbReference>
<proteinExistence type="predicted"/>
<evidence type="ECO:0000313" key="1">
    <source>
        <dbReference type="EMBL" id="KKM69581.1"/>
    </source>
</evidence>
<accession>A0A0F9K4K8</accession>
<comment type="caution">
    <text evidence="1">The sequence shown here is derived from an EMBL/GenBank/DDBJ whole genome shotgun (WGS) entry which is preliminary data.</text>
</comment>
<reference evidence="1" key="1">
    <citation type="journal article" date="2015" name="Nature">
        <title>Complex archaea that bridge the gap between prokaryotes and eukaryotes.</title>
        <authorList>
            <person name="Spang A."/>
            <person name="Saw J.H."/>
            <person name="Jorgensen S.L."/>
            <person name="Zaremba-Niedzwiedzka K."/>
            <person name="Martijn J."/>
            <person name="Lind A.E."/>
            <person name="van Eijk R."/>
            <person name="Schleper C."/>
            <person name="Guy L."/>
            <person name="Ettema T.J."/>
        </authorList>
    </citation>
    <scope>NUCLEOTIDE SEQUENCE</scope>
</reference>
<protein>
    <submittedName>
        <fullName evidence="1">Uncharacterized protein</fullName>
    </submittedName>
</protein>
<gene>
    <name evidence="1" type="ORF">LCGC14_1449310</name>
</gene>